<dbReference type="InterPro" id="IPR029057">
    <property type="entry name" value="PRTase-like"/>
</dbReference>
<dbReference type="Pfam" id="PF00156">
    <property type="entry name" value="Pribosyltran"/>
    <property type="match status" value="1"/>
</dbReference>
<dbReference type="PANTHER" id="PTHR47505">
    <property type="entry name" value="DNA UTILIZATION PROTEIN YHGH"/>
    <property type="match status" value="1"/>
</dbReference>
<feature type="domain" description="Phosphoribosyltransferase" evidence="2">
    <location>
        <begin position="162"/>
        <end position="248"/>
    </location>
</feature>
<dbReference type="RefSeq" id="WP_145192089.1">
    <property type="nucleotide sequence ID" value="NZ_CP036266.1"/>
</dbReference>
<comment type="similarity">
    <text evidence="1">Belongs to the ComF/GntX family.</text>
</comment>
<accession>A0A517PX20</accession>
<dbReference type="SUPFAM" id="SSF53271">
    <property type="entry name" value="PRTase-like"/>
    <property type="match status" value="1"/>
</dbReference>
<evidence type="ECO:0000259" key="3">
    <source>
        <dbReference type="Pfam" id="PF18912"/>
    </source>
</evidence>
<gene>
    <name evidence="4" type="ORF">HG66A1_57620</name>
</gene>
<keyword evidence="5" id="KW-1185">Reference proteome</keyword>
<dbReference type="Gene3D" id="3.40.50.2020">
    <property type="match status" value="1"/>
</dbReference>
<sequence>MKYSGIPLIETLSRGWLQAGRNFVYPPRCVLCGEDRLCEGTNCGPRIDQIAPLMAHTCGRCGAPVGPHVETSSGCIHCRKDRFLFKRAIALGQYQGPLSELILKLKQNPGAPLGVSLGNLLYYRHQETLEKMDFDLIIPIPLHWTSRLYRSHNPSTLIGEALSGRLQAPFDVNILAKRKRTPAQLGLNSSERRRNLRDAFRVRRARRIQGQSILLVDDVLTTGSTANAATQALLEAGAREINVAVIARALGQ</sequence>
<dbReference type="OrthoDB" id="9779910at2"/>
<dbReference type="InterPro" id="IPR051910">
    <property type="entry name" value="ComF/GntX_DNA_util-trans"/>
</dbReference>
<proteinExistence type="inferred from homology"/>
<evidence type="ECO:0000313" key="5">
    <source>
        <dbReference type="Proteomes" id="UP000320421"/>
    </source>
</evidence>
<evidence type="ECO:0000256" key="1">
    <source>
        <dbReference type="ARBA" id="ARBA00008007"/>
    </source>
</evidence>
<dbReference type="AlphaFoldDB" id="A0A517PX20"/>
<evidence type="ECO:0000259" key="2">
    <source>
        <dbReference type="Pfam" id="PF00156"/>
    </source>
</evidence>
<organism evidence="4 5">
    <name type="scientific">Gimesia chilikensis</name>
    <dbReference type="NCBI Taxonomy" id="2605989"/>
    <lineage>
        <taxon>Bacteria</taxon>
        <taxon>Pseudomonadati</taxon>
        <taxon>Planctomycetota</taxon>
        <taxon>Planctomycetia</taxon>
        <taxon>Planctomycetales</taxon>
        <taxon>Planctomycetaceae</taxon>
        <taxon>Gimesia</taxon>
    </lineage>
</organism>
<name>A0A517PX20_9PLAN</name>
<dbReference type="InterPro" id="IPR000836">
    <property type="entry name" value="PRTase_dom"/>
</dbReference>
<dbReference type="InterPro" id="IPR044005">
    <property type="entry name" value="DZR_2"/>
</dbReference>
<reference evidence="4 5" key="1">
    <citation type="submission" date="2019-02" db="EMBL/GenBank/DDBJ databases">
        <title>Deep-cultivation of Planctomycetes and their phenomic and genomic characterization uncovers novel biology.</title>
        <authorList>
            <person name="Wiegand S."/>
            <person name="Jogler M."/>
            <person name="Boedeker C."/>
            <person name="Pinto D."/>
            <person name="Vollmers J."/>
            <person name="Rivas-Marin E."/>
            <person name="Kohn T."/>
            <person name="Peeters S.H."/>
            <person name="Heuer A."/>
            <person name="Rast P."/>
            <person name="Oberbeckmann S."/>
            <person name="Bunk B."/>
            <person name="Jeske O."/>
            <person name="Meyerdierks A."/>
            <person name="Storesund J.E."/>
            <person name="Kallscheuer N."/>
            <person name="Luecker S."/>
            <person name="Lage O.M."/>
            <person name="Pohl T."/>
            <person name="Merkel B.J."/>
            <person name="Hornburger P."/>
            <person name="Mueller R.-W."/>
            <person name="Bruemmer F."/>
            <person name="Labrenz M."/>
            <person name="Spormann A.M."/>
            <person name="Op den Camp H."/>
            <person name="Overmann J."/>
            <person name="Amann R."/>
            <person name="Jetten M.S.M."/>
            <person name="Mascher T."/>
            <person name="Medema M.H."/>
            <person name="Devos D.P."/>
            <person name="Kaster A.-K."/>
            <person name="Ovreas L."/>
            <person name="Rohde M."/>
            <person name="Galperin M.Y."/>
            <person name="Jogler C."/>
        </authorList>
    </citation>
    <scope>NUCLEOTIDE SEQUENCE [LARGE SCALE GENOMIC DNA]</scope>
    <source>
        <strain evidence="4 5">HG66A1</strain>
    </source>
</reference>
<feature type="domain" description="Double zinc ribbon" evidence="3">
    <location>
        <begin position="22"/>
        <end position="78"/>
    </location>
</feature>
<protein>
    <submittedName>
        <fullName evidence="4">DNA utilization protein GntX</fullName>
    </submittedName>
</protein>
<evidence type="ECO:0000313" key="4">
    <source>
        <dbReference type="EMBL" id="QDT23936.1"/>
    </source>
</evidence>
<dbReference type="EMBL" id="CP036266">
    <property type="protein sequence ID" value="QDT23936.1"/>
    <property type="molecule type" value="Genomic_DNA"/>
</dbReference>
<dbReference type="PANTHER" id="PTHR47505:SF1">
    <property type="entry name" value="DNA UTILIZATION PROTEIN YHGH"/>
    <property type="match status" value="1"/>
</dbReference>
<dbReference type="CDD" id="cd06223">
    <property type="entry name" value="PRTases_typeI"/>
    <property type="match status" value="1"/>
</dbReference>
<dbReference type="Proteomes" id="UP000320421">
    <property type="component" value="Chromosome"/>
</dbReference>
<dbReference type="Pfam" id="PF18912">
    <property type="entry name" value="DZR_2"/>
    <property type="match status" value="1"/>
</dbReference>